<proteinExistence type="predicted"/>
<reference evidence="2 3" key="1">
    <citation type="submission" date="2019-10" db="EMBL/GenBank/DDBJ databases">
        <authorList>
            <person name="Palmer J.M."/>
        </authorList>
    </citation>
    <scope>NUCLEOTIDE SEQUENCE [LARGE SCALE GENOMIC DNA]</scope>
    <source>
        <strain evidence="2 3">TWF696</strain>
    </source>
</reference>
<name>A0AAV9V1D2_9PEZI</name>
<organism evidence="2 3">
    <name type="scientific">Orbilia brochopaga</name>
    <dbReference type="NCBI Taxonomy" id="3140254"/>
    <lineage>
        <taxon>Eukaryota</taxon>
        <taxon>Fungi</taxon>
        <taxon>Dikarya</taxon>
        <taxon>Ascomycota</taxon>
        <taxon>Pezizomycotina</taxon>
        <taxon>Orbiliomycetes</taxon>
        <taxon>Orbiliales</taxon>
        <taxon>Orbiliaceae</taxon>
        <taxon>Orbilia</taxon>
    </lineage>
</organism>
<dbReference type="Proteomes" id="UP001375240">
    <property type="component" value="Unassembled WGS sequence"/>
</dbReference>
<gene>
    <name evidence="2" type="ORF">TWF696_005654</name>
</gene>
<evidence type="ECO:0000313" key="2">
    <source>
        <dbReference type="EMBL" id="KAK6353692.1"/>
    </source>
</evidence>
<accession>A0AAV9V1D2</accession>
<sequence>MANKNNPNRPNRSKSKARPKTKPSQTLKRISKATAAGNSHLSSKKSRKLNRNKAYVAQRILDEAASQGGDVLMKDEIMSRRKEKMIKNLQANKNDKDQKEAVMDVSDDL</sequence>
<dbReference type="EMBL" id="JAVHNQ010000003">
    <property type="protein sequence ID" value="KAK6353692.1"/>
    <property type="molecule type" value="Genomic_DNA"/>
</dbReference>
<comment type="caution">
    <text evidence="2">The sequence shown here is derived from an EMBL/GenBank/DDBJ whole genome shotgun (WGS) entry which is preliminary data.</text>
</comment>
<feature type="compositionally biased region" description="Basic residues" evidence="1">
    <location>
        <begin position="11"/>
        <end position="21"/>
    </location>
</feature>
<feature type="region of interest" description="Disordered" evidence="1">
    <location>
        <begin position="88"/>
        <end position="109"/>
    </location>
</feature>
<feature type="compositionally biased region" description="Basic and acidic residues" evidence="1">
    <location>
        <begin position="93"/>
        <end position="102"/>
    </location>
</feature>
<dbReference type="AlphaFoldDB" id="A0AAV9V1D2"/>
<protein>
    <submittedName>
        <fullName evidence="2">Uncharacterized protein</fullName>
    </submittedName>
</protein>
<feature type="compositionally biased region" description="Low complexity" evidence="1">
    <location>
        <begin position="1"/>
        <end position="10"/>
    </location>
</feature>
<evidence type="ECO:0000256" key="1">
    <source>
        <dbReference type="SAM" id="MobiDB-lite"/>
    </source>
</evidence>
<feature type="region of interest" description="Disordered" evidence="1">
    <location>
        <begin position="1"/>
        <end position="50"/>
    </location>
</feature>
<evidence type="ECO:0000313" key="3">
    <source>
        <dbReference type="Proteomes" id="UP001375240"/>
    </source>
</evidence>
<keyword evidence="3" id="KW-1185">Reference proteome</keyword>